<dbReference type="AlphaFoldDB" id="A0A223S7P6"/>
<proteinExistence type="predicted"/>
<name>A0A223S7P6_9ACTN</name>
<dbReference type="RefSeq" id="WP_094932500.1">
    <property type="nucleotide sequence ID" value="NZ_CP022753.1"/>
</dbReference>
<accession>A0A223S7P6</accession>
<evidence type="ECO:0000313" key="2">
    <source>
        <dbReference type="EMBL" id="ASU84134.1"/>
    </source>
</evidence>
<evidence type="ECO:0000256" key="1">
    <source>
        <dbReference type="SAM" id="SignalP"/>
    </source>
</evidence>
<feature type="signal peptide" evidence="1">
    <location>
        <begin position="1"/>
        <end position="30"/>
    </location>
</feature>
<reference evidence="2 3" key="1">
    <citation type="submission" date="2017-08" db="EMBL/GenBank/DDBJ databases">
        <title>The complete genome sequence of Nocardiopsis gilva YIM 90087.</title>
        <authorList>
            <person name="Yin M."/>
            <person name="Tang S."/>
        </authorList>
    </citation>
    <scope>NUCLEOTIDE SEQUENCE [LARGE SCALE GENOMIC DNA]</scope>
    <source>
        <strain evidence="2 3">YIM 90087</strain>
    </source>
</reference>
<dbReference type="Proteomes" id="UP000215005">
    <property type="component" value="Chromosome"/>
</dbReference>
<dbReference type="EMBL" id="CP022753">
    <property type="protein sequence ID" value="ASU84134.1"/>
    <property type="molecule type" value="Genomic_DNA"/>
</dbReference>
<feature type="chain" id="PRO_5038795008" evidence="1">
    <location>
        <begin position="31"/>
        <end position="323"/>
    </location>
</feature>
<keyword evidence="3" id="KW-1185">Reference proteome</keyword>
<sequence>MSAVPSARPSLAWLAAATATVALLSLGTAAAPAYPGHTVSRYVPLSGGSADTDRARSDGCTAGTTGRSGVRILFFGTQESGGRLRPPGTTAGNSATRVPASRAIDAAAAWARGFSSCRARGATATLALGVNNKDDGGVGGAGAGRAWARIVQQAASAAENPAVSIAGAVDAEPGWSSPGWGRGWVRAFTSATSRTLYAAGAAGGCPTYGAASVRCNNGWTVPDVYFVAAGAAPTIRAIPQIYRTDGIQARQWAHISSWGAKRGSGTVRFAGSLSQYVACQQRSGCATTDNTAKAAWTQLRDELNAHPETRVSALPNATDVRWP</sequence>
<organism evidence="2 3">
    <name type="scientific">Nocardiopsis gilva YIM 90087</name>
    <dbReference type="NCBI Taxonomy" id="1235441"/>
    <lineage>
        <taxon>Bacteria</taxon>
        <taxon>Bacillati</taxon>
        <taxon>Actinomycetota</taxon>
        <taxon>Actinomycetes</taxon>
        <taxon>Streptosporangiales</taxon>
        <taxon>Nocardiopsidaceae</taxon>
        <taxon>Nocardiopsis</taxon>
    </lineage>
</organism>
<evidence type="ECO:0000313" key="3">
    <source>
        <dbReference type="Proteomes" id="UP000215005"/>
    </source>
</evidence>
<dbReference type="OrthoDB" id="2957541at2"/>
<gene>
    <name evidence="2" type="ORF">CDO52_16250</name>
</gene>
<protein>
    <submittedName>
        <fullName evidence="2">Uncharacterized protein</fullName>
    </submittedName>
</protein>
<dbReference type="KEGG" id="ngv:CDO52_16250"/>
<keyword evidence="1" id="KW-0732">Signal</keyword>